<organism evidence="1 2">
    <name type="scientific">Streptomyces mashuensis</name>
    <dbReference type="NCBI Taxonomy" id="33904"/>
    <lineage>
        <taxon>Bacteria</taxon>
        <taxon>Bacillati</taxon>
        <taxon>Actinomycetota</taxon>
        <taxon>Actinomycetes</taxon>
        <taxon>Kitasatosporales</taxon>
        <taxon>Streptomycetaceae</taxon>
        <taxon>Streptomyces</taxon>
    </lineage>
</organism>
<accession>A0A919B3L7</accession>
<dbReference type="AlphaFoldDB" id="A0A919B3L7"/>
<evidence type="ECO:0000313" key="1">
    <source>
        <dbReference type="EMBL" id="GHF47522.1"/>
    </source>
</evidence>
<reference evidence="1" key="1">
    <citation type="journal article" date="2014" name="Int. J. Syst. Evol. Microbiol.">
        <title>Complete genome sequence of Corynebacterium casei LMG S-19264T (=DSM 44701T), isolated from a smear-ripened cheese.</title>
        <authorList>
            <consortium name="US DOE Joint Genome Institute (JGI-PGF)"/>
            <person name="Walter F."/>
            <person name="Albersmeier A."/>
            <person name="Kalinowski J."/>
            <person name="Ruckert C."/>
        </authorList>
    </citation>
    <scope>NUCLEOTIDE SEQUENCE</scope>
    <source>
        <strain evidence="1">JCM 4059</strain>
    </source>
</reference>
<name>A0A919B3L7_9ACTN</name>
<gene>
    <name evidence="1" type="ORF">GCM10010218_31140</name>
</gene>
<reference evidence="1" key="2">
    <citation type="submission" date="2020-09" db="EMBL/GenBank/DDBJ databases">
        <authorList>
            <person name="Sun Q."/>
            <person name="Ohkuma M."/>
        </authorList>
    </citation>
    <scope>NUCLEOTIDE SEQUENCE</scope>
    <source>
        <strain evidence="1">JCM 4059</strain>
    </source>
</reference>
<dbReference type="InterPro" id="IPR046222">
    <property type="entry name" value="DUF6255"/>
</dbReference>
<dbReference type="EMBL" id="BNBD01000005">
    <property type="protein sequence ID" value="GHF47522.1"/>
    <property type="molecule type" value="Genomic_DNA"/>
</dbReference>
<dbReference type="Pfam" id="PF19768">
    <property type="entry name" value="DUF6255"/>
    <property type="match status" value="1"/>
</dbReference>
<protein>
    <submittedName>
        <fullName evidence="1">Uncharacterized protein</fullName>
    </submittedName>
</protein>
<keyword evidence="2" id="KW-1185">Reference proteome</keyword>
<evidence type="ECO:0000313" key="2">
    <source>
        <dbReference type="Proteomes" id="UP000638313"/>
    </source>
</evidence>
<dbReference type="Proteomes" id="UP000638313">
    <property type="component" value="Unassembled WGS sequence"/>
</dbReference>
<dbReference type="RefSeq" id="WP_373311639.1">
    <property type="nucleotide sequence ID" value="NZ_BNBD01000005.1"/>
</dbReference>
<proteinExistence type="predicted"/>
<sequence>MARARSATAHTVGRLMRHCEHQAGWTHAAGRSHCRRCGVLRFTDYGALRPPRLPQRTPF</sequence>
<comment type="caution">
    <text evidence="1">The sequence shown here is derived from an EMBL/GenBank/DDBJ whole genome shotgun (WGS) entry which is preliminary data.</text>
</comment>